<dbReference type="Proteomes" id="UP001165960">
    <property type="component" value="Unassembled WGS sequence"/>
</dbReference>
<gene>
    <name evidence="1" type="ORF">DSO57_1036190</name>
</gene>
<protein>
    <submittedName>
        <fullName evidence="1">Uncharacterized protein</fullName>
    </submittedName>
</protein>
<organism evidence="1 2">
    <name type="scientific">Entomophthora muscae</name>
    <dbReference type="NCBI Taxonomy" id="34485"/>
    <lineage>
        <taxon>Eukaryota</taxon>
        <taxon>Fungi</taxon>
        <taxon>Fungi incertae sedis</taxon>
        <taxon>Zoopagomycota</taxon>
        <taxon>Entomophthoromycotina</taxon>
        <taxon>Entomophthoromycetes</taxon>
        <taxon>Entomophthorales</taxon>
        <taxon>Entomophthoraceae</taxon>
        <taxon>Entomophthora</taxon>
    </lineage>
</organism>
<keyword evidence="2" id="KW-1185">Reference proteome</keyword>
<evidence type="ECO:0000313" key="1">
    <source>
        <dbReference type="EMBL" id="KAJ9063897.1"/>
    </source>
</evidence>
<comment type="caution">
    <text evidence="1">The sequence shown here is derived from an EMBL/GenBank/DDBJ whole genome shotgun (WGS) entry which is preliminary data.</text>
</comment>
<reference evidence="1" key="1">
    <citation type="submission" date="2022-04" db="EMBL/GenBank/DDBJ databases">
        <title>Genome of the entomopathogenic fungus Entomophthora muscae.</title>
        <authorList>
            <person name="Elya C."/>
            <person name="Lovett B.R."/>
            <person name="Lee E."/>
            <person name="Macias A.M."/>
            <person name="Hajek A.E."/>
            <person name="De Bivort B.L."/>
            <person name="Kasson M.T."/>
            <person name="De Fine Licht H.H."/>
            <person name="Stajich J.E."/>
        </authorList>
    </citation>
    <scope>NUCLEOTIDE SEQUENCE</scope>
    <source>
        <strain evidence="1">Berkeley</strain>
    </source>
</reference>
<name>A0ACC2SNR5_9FUNG</name>
<sequence>MTQSDCFDELLFLEERFYEEGLDSGKAKSEEIGFSQGKEEGAHYGFEFGQKIGFLEGFAKTIIELDSEDDRIPKRAIANLKSILSTIESIPAYNDHSLDYNKLMSQLQAKAKMVCVMLNLPYSETPLHAPSEVDLTY</sequence>
<proteinExistence type="predicted"/>
<evidence type="ECO:0000313" key="2">
    <source>
        <dbReference type="Proteomes" id="UP001165960"/>
    </source>
</evidence>
<accession>A0ACC2SNR5</accession>
<dbReference type="EMBL" id="QTSX02004600">
    <property type="protein sequence ID" value="KAJ9063897.1"/>
    <property type="molecule type" value="Genomic_DNA"/>
</dbReference>